<accession>A0A0N1HMV3</accession>
<dbReference type="Proteomes" id="UP000038010">
    <property type="component" value="Unassembled WGS sequence"/>
</dbReference>
<gene>
    <name evidence="2" type="ORF">AB675_4254</name>
</gene>
<dbReference type="VEuPathDB" id="FungiDB:AB675_4254"/>
<evidence type="ECO:0008006" key="4">
    <source>
        <dbReference type="Google" id="ProtNLM"/>
    </source>
</evidence>
<comment type="caution">
    <text evidence="2">The sequence shown here is derived from an EMBL/GenBank/DDBJ whole genome shotgun (WGS) entry which is preliminary data.</text>
</comment>
<dbReference type="EMBL" id="LFJN01000018">
    <property type="protein sequence ID" value="KPI38672.1"/>
    <property type="molecule type" value="Genomic_DNA"/>
</dbReference>
<dbReference type="Gene3D" id="3.40.30.10">
    <property type="entry name" value="Glutaredoxin"/>
    <property type="match status" value="1"/>
</dbReference>
<dbReference type="AlphaFoldDB" id="A0A0N1HMV3"/>
<protein>
    <recommendedName>
        <fullName evidence="4">Phosducin thioredoxin-like domain-containing protein</fullName>
    </recommendedName>
</protein>
<evidence type="ECO:0000313" key="3">
    <source>
        <dbReference type="Proteomes" id="UP000038010"/>
    </source>
</evidence>
<name>A0A0N1HMV3_9EURO</name>
<dbReference type="InterPro" id="IPR051499">
    <property type="entry name" value="Phosducin-like_reg"/>
</dbReference>
<keyword evidence="3" id="KW-1185">Reference proteome</keyword>
<dbReference type="SUPFAM" id="SSF52833">
    <property type="entry name" value="Thioredoxin-like"/>
    <property type="match status" value="1"/>
</dbReference>
<dbReference type="STRING" id="1664694.A0A0N1HMV3"/>
<organism evidence="2 3">
    <name type="scientific">Cyphellophora attinorum</name>
    <dbReference type="NCBI Taxonomy" id="1664694"/>
    <lineage>
        <taxon>Eukaryota</taxon>
        <taxon>Fungi</taxon>
        <taxon>Dikarya</taxon>
        <taxon>Ascomycota</taxon>
        <taxon>Pezizomycotina</taxon>
        <taxon>Eurotiomycetes</taxon>
        <taxon>Chaetothyriomycetidae</taxon>
        <taxon>Chaetothyriales</taxon>
        <taxon>Cyphellophoraceae</taxon>
        <taxon>Cyphellophora</taxon>
    </lineage>
</organism>
<dbReference type="OrthoDB" id="70588at2759"/>
<dbReference type="InterPro" id="IPR036249">
    <property type="entry name" value="Thioredoxin-like_sf"/>
</dbReference>
<evidence type="ECO:0000313" key="2">
    <source>
        <dbReference type="EMBL" id="KPI38672.1"/>
    </source>
</evidence>
<feature type="region of interest" description="Disordered" evidence="1">
    <location>
        <begin position="123"/>
        <end position="154"/>
    </location>
</feature>
<sequence>MANPAQEEADRYLSARDVTVTHPEDRDDVSDRLQEEKPRQRNIRESRPRTDSDDDLLDDEDSIKMATMTTARTQGNYTLPNTTHFANTGPKGVIADAQNFHRAKKSSFRNRLSTFAGNFASFKPPSGNVFGGNSESKKDGNSSDHSGNVSEEDSDTDFMANWRAQRMQELTVQGSGYNSQGRRVSPSRRTWGSLTEVDANGYLDAIEKVSSEDIVVVMIFDPTSERSLSVEDELNMLAYRHSKIRFIKLHHEIAEMETVQIPAVLAYREGDVFATISGAQAQDIAEALRTNRVIV</sequence>
<feature type="region of interest" description="Disordered" evidence="1">
    <location>
        <begin position="1"/>
        <end position="59"/>
    </location>
</feature>
<feature type="compositionally biased region" description="Basic and acidic residues" evidence="1">
    <location>
        <begin position="22"/>
        <end position="51"/>
    </location>
</feature>
<dbReference type="RefSeq" id="XP_017998635.1">
    <property type="nucleotide sequence ID" value="XM_018144381.1"/>
</dbReference>
<dbReference type="GeneID" id="28736261"/>
<dbReference type="PANTHER" id="PTHR46052:SF1">
    <property type="entry name" value="PHOSDUCIN-LIKE PROTEIN"/>
    <property type="match status" value="1"/>
</dbReference>
<evidence type="ECO:0000256" key="1">
    <source>
        <dbReference type="SAM" id="MobiDB-lite"/>
    </source>
</evidence>
<dbReference type="PANTHER" id="PTHR46052">
    <property type="entry name" value="PHOSDUCIN-LIKE PROTEIN"/>
    <property type="match status" value="1"/>
</dbReference>
<reference evidence="2 3" key="1">
    <citation type="submission" date="2015-06" db="EMBL/GenBank/DDBJ databases">
        <title>Draft genome of the ant-associated black yeast Phialophora attae CBS 131958.</title>
        <authorList>
            <person name="Moreno L.F."/>
            <person name="Stielow B.J."/>
            <person name="de Hoog S."/>
            <person name="Vicente V.A."/>
            <person name="Weiss V.A."/>
            <person name="de Vries M."/>
            <person name="Cruz L.M."/>
            <person name="Souza E.M."/>
        </authorList>
    </citation>
    <scope>NUCLEOTIDE SEQUENCE [LARGE SCALE GENOMIC DNA]</scope>
    <source>
        <strain evidence="2 3">CBS 131958</strain>
    </source>
</reference>
<proteinExistence type="predicted"/>